<sequence>MDIFLKNKSAVVAIVVLLLAFFLYSVFMSPDGVSEQTTAANPGEDLVRVAAELSNITFRQDILQGAGYRSLVDWSVAIPTEPIGRVNPFEVIGRD</sequence>
<organism evidence="1 2">
    <name type="scientific">Candidatus Zambryskibacteria bacterium RIFCSPHIGHO2_01_FULL_46_25</name>
    <dbReference type="NCBI Taxonomy" id="1802738"/>
    <lineage>
        <taxon>Bacteria</taxon>
        <taxon>Candidatus Zambryskiibacteriota</taxon>
    </lineage>
</organism>
<comment type="caution">
    <text evidence="1">The sequence shown here is derived from an EMBL/GenBank/DDBJ whole genome shotgun (WGS) entry which is preliminary data.</text>
</comment>
<gene>
    <name evidence="1" type="ORF">A2838_03020</name>
</gene>
<dbReference type="Proteomes" id="UP000178107">
    <property type="component" value="Unassembled WGS sequence"/>
</dbReference>
<name>A0A1G2T063_9BACT</name>
<protein>
    <submittedName>
        <fullName evidence="1">Uncharacterized protein</fullName>
    </submittedName>
</protein>
<dbReference type="AlphaFoldDB" id="A0A1G2T063"/>
<dbReference type="EMBL" id="MHVH01000003">
    <property type="protein sequence ID" value="OHA90663.1"/>
    <property type="molecule type" value="Genomic_DNA"/>
</dbReference>
<accession>A0A1G2T063</accession>
<reference evidence="1 2" key="1">
    <citation type="journal article" date="2016" name="Nat. Commun.">
        <title>Thousands of microbial genomes shed light on interconnected biogeochemical processes in an aquifer system.</title>
        <authorList>
            <person name="Anantharaman K."/>
            <person name="Brown C.T."/>
            <person name="Hug L.A."/>
            <person name="Sharon I."/>
            <person name="Castelle C.J."/>
            <person name="Probst A.J."/>
            <person name="Thomas B.C."/>
            <person name="Singh A."/>
            <person name="Wilkins M.J."/>
            <person name="Karaoz U."/>
            <person name="Brodie E.L."/>
            <person name="Williams K.H."/>
            <person name="Hubbard S.S."/>
            <person name="Banfield J.F."/>
        </authorList>
    </citation>
    <scope>NUCLEOTIDE SEQUENCE [LARGE SCALE GENOMIC DNA]</scope>
</reference>
<proteinExistence type="predicted"/>
<evidence type="ECO:0000313" key="1">
    <source>
        <dbReference type="EMBL" id="OHA90663.1"/>
    </source>
</evidence>
<evidence type="ECO:0000313" key="2">
    <source>
        <dbReference type="Proteomes" id="UP000178107"/>
    </source>
</evidence>